<reference evidence="4 5" key="1">
    <citation type="submission" date="2014-04" db="EMBL/GenBank/DDBJ databases">
        <authorList>
            <consortium name="DOE Joint Genome Institute"/>
            <person name="Kuo A."/>
            <person name="Ruytinx J."/>
            <person name="Rineau F."/>
            <person name="Colpaert J."/>
            <person name="Kohler A."/>
            <person name="Nagy L.G."/>
            <person name="Floudas D."/>
            <person name="Copeland A."/>
            <person name="Barry K.W."/>
            <person name="Cichocki N."/>
            <person name="Veneault-Fourrey C."/>
            <person name="LaButti K."/>
            <person name="Lindquist E.A."/>
            <person name="Lipzen A."/>
            <person name="Lundell T."/>
            <person name="Morin E."/>
            <person name="Murat C."/>
            <person name="Sun H."/>
            <person name="Tunlid A."/>
            <person name="Henrissat B."/>
            <person name="Grigoriev I.V."/>
            <person name="Hibbett D.S."/>
            <person name="Martin F."/>
            <person name="Nordberg H.P."/>
            <person name="Cantor M.N."/>
            <person name="Hua S.X."/>
        </authorList>
    </citation>
    <scope>NUCLEOTIDE SEQUENCE [LARGE SCALE GENOMIC DNA]</scope>
    <source>
        <strain evidence="4 5">UH-Slu-Lm8-n1</strain>
    </source>
</reference>
<keyword evidence="1" id="KW-0489">Methyltransferase</keyword>
<dbReference type="Proteomes" id="UP000054485">
    <property type="component" value="Unassembled WGS sequence"/>
</dbReference>
<dbReference type="SUPFAM" id="SSF53335">
    <property type="entry name" value="S-adenosyl-L-methionine-dependent methyltransferases"/>
    <property type="match status" value="1"/>
</dbReference>
<dbReference type="GO" id="GO:0005737">
    <property type="term" value="C:cytoplasm"/>
    <property type="evidence" value="ECO:0007669"/>
    <property type="project" value="TreeGrafter"/>
</dbReference>
<dbReference type="STRING" id="930992.A0A0D0C354"/>
<evidence type="ECO:0000313" key="5">
    <source>
        <dbReference type="Proteomes" id="UP000054485"/>
    </source>
</evidence>
<keyword evidence="2" id="KW-0808">Transferase</keyword>
<dbReference type="PANTHER" id="PTHR13069">
    <property type="entry name" value="ALKYLATED DNA REPAIR PROTEIN ALKB HOMOLOG 8"/>
    <property type="match status" value="1"/>
</dbReference>
<dbReference type="Pfam" id="PF13649">
    <property type="entry name" value="Methyltransf_25"/>
    <property type="match status" value="1"/>
</dbReference>
<dbReference type="InterPro" id="IPR029063">
    <property type="entry name" value="SAM-dependent_MTases_sf"/>
</dbReference>
<keyword evidence="5" id="KW-1185">Reference proteome</keyword>
<dbReference type="GO" id="GO:0008757">
    <property type="term" value="F:S-adenosylmethionine-dependent methyltransferase activity"/>
    <property type="evidence" value="ECO:0007669"/>
    <property type="project" value="InterPro"/>
</dbReference>
<proteinExistence type="predicted"/>
<dbReference type="InParanoid" id="A0A0D0C354"/>
<sequence>MKPVKSVTIVDDPQVHEDQHVHAVYDQIASHFSSTRYKPWPIIATFLADLPTGWIGLDSGTGNGKYLPLPANRRSSVLTIGLDRSRNLLQIARHAGSEPGYLITREVVWGDVLGDVWRSGVFDYAISIATIHHLASHDRRKIAVQRLLQAVSPVHGRVMIYVWAIEQDELSKRSIPASGTDGSDSYPMTGEDVFVPWVLSQNQHTAKGKFKNDTPSSATSKEVASAVQTFAVETPVYNRYYHMFAKGELKQLTVQAAEEFGLMVGPRESANAKGCRGVEIIQEGWERSNYYVELRRWIS</sequence>
<evidence type="ECO:0000256" key="2">
    <source>
        <dbReference type="ARBA" id="ARBA00022679"/>
    </source>
</evidence>
<feature type="domain" description="Methyltransferase" evidence="3">
    <location>
        <begin position="57"/>
        <end position="142"/>
    </location>
</feature>
<evidence type="ECO:0000259" key="3">
    <source>
        <dbReference type="Pfam" id="PF13649"/>
    </source>
</evidence>
<dbReference type="InterPro" id="IPR041698">
    <property type="entry name" value="Methyltransf_25"/>
</dbReference>
<evidence type="ECO:0000313" key="4">
    <source>
        <dbReference type="EMBL" id="KIK49303.1"/>
    </source>
</evidence>
<dbReference type="GO" id="GO:0002098">
    <property type="term" value="P:tRNA wobble uridine modification"/>
    <property type="evidence" value="ECO:0007669"/>
    <property type="project" value="TreeGrafter"/>
</dbReference>
<reference evidence="5" key="2">
    <citation type="submission" date="2015-01" db="EMBL/GenBank/DDBJ databases">
        <title>Evolutionary Origins and Diversification of the Mycorrhizal Mutualists.</title>
        <authorList>
            <consortium name="DOE Joint Genome Institute"/>
            <consortium name="Mycorrhizal Genomics Consortium"/>
            <person name="Kohler A."/>
            <person name="Kuo A."/>
            <person name="Nagy L.G."/>
            <person name="Floudas D."/>
            <person name="Copeland A."/>
            <person name="Barry K.W."/>
            <person name="Cichocki N."/>
            <person name="Veneault-Fourrey C."/>
            <person name="LaButti K."/>
            <person name="Lindquist E.A."/>
            <person name="Lipzen A."/>
            <person name="Lundell T."/>
            <person name="Morin E."/>
            <person name="Murat C."/>
            <person name="Riley R."/>
            <person name="Ohm R."/>
            <person name="Sun H."/>
            <person name="Tunlid A."/>
            <person name="Henrissat B."/>
            <person name="Grigoriev I.V."/>
            <person name="Hibbett D.S."/>
            <person name="Martin F."/>
        </authorList>
    </citation>
    <scope>NUCLEOTIDE SEQUENCE [LARGE SCALE GENOMIC DNA]</scope>
    <source>
        <strain evidence="5">UH-Slu-Lm8-n1</strain>
    </source>
</reference>
<dbReference type="GO" id="GO:0000049">
    <property type="term" value="F:tRNA binding"/>
    <property type="evidence" value="ECO:0007669"/>
    <property type="project" value="TreeGrafter"/>
</dbReference>
<dbReference type="GO" id="GO:0030488">
    <property type="term" value="P:tRNA methylation"/>
    <property type="evidence" value="ECO:0007669"/>
    <property type="project" value="TreeGrafter"/>
</dbReference>
<dbReference type="EMBL" id="KN835133">
    <property type="protein sequence ID" value="KIK49303.1"/>
    <property type="molecule type" value="Genomic_DNA"/>
</dbReference>
<accession>A0A0D0C354</accession>
<dbReference type="FunCoup" id="A0A0D0C354">
    <property type="interactions" value="408"/>
</dbReference>
<dbReference type="GO" id="GO:0106335">
    <property type="term" value="F:tRNA (5-carboxymethyluridine(34)-5-O)-methyltransferase activity"/>
    <property type="evidence" value="ECO:0007669"/>
    <property type="project" value="TreeGrafter"/>
</dbReference>
<dbReference type="AlphaFoldDB" id="A0A0D0C354"/>
<dbReference type="OrthoDB" id="271595at2759"/>
<protein>
    <recommendedName>
        <fullName evidence="3">Methyltransferase domain-containing protein</fullName>
    </recommendedName>
</protein>
<dbReference type="InterPro" id="IPR051422">
    <property type="entry name" value="AlkB_tRNA_MeTrf/Diox"/>
</dbReference>
<evidence type="ECO:0000256" key="1">
    <source>
        <dbReference type="ARBA" id="ARBA00022603"/>
    </source>
</evidence>
<name>A0A0D0C354_9AGAM</name>
<dbReference type="GO" id="GO:0005634">
    <property type="term" value="C:nucleus"/>
    <property type="evidence" value="ECO:0007669"/>
    <property type="project" value="TreeGrafter"/>
</dbReference>
<dbReference type="Gene3D" id="3.40.50.150">
    <property type="entry name" value="Vaccinia Virus protein VP39"/>
    <property type="match status" value="1"/>
</dbReference>
<gene>
    <name evidence="4" type="ORF">CY34DRAFT_7601</name>
</gene>
<dbReference type="PANTHER" id="PTHR13069:SF21">
    <property type="entry name" value="ALKYLATED DNA REPAIR PROTEIN ALKB HOMOLOG 8"/>
    <property type="match status" value="1"/>
</dbReference>
<organism evidence="4 5">
    <name type="scientific">Suillus luteus UH-Slu-Lm8-n1</name>
    <dbReference type="NCBI Taxonomy" id="930992"/>
    <lineage>
        <taxon>Eukaryota</taxon>
        <taxon>Fungi</taxon>
        <taxon>Dikarya</taxon>
        <taxon>Basidiomycota</taxon>
        <taxon>Agaricomycotina</taxon>
        <taxon>Agaricomycetes</taxon>
        <taxon>Agaricomycetidae</taxon>
        <taxon>Boletales</taxon>
        <taxon>Suillineae</taxon>
        <taxon>Suillaceae</taxon>
        <taxon>Suillus</taxon>
    </lineage>
</organism>
<dbReference type="HOGENOM" id="CLU_029501_2_0_1"/>